<evidence type="ECO:0000256" key="2">
    <source>
        <dbReference type="SAM" id="Phobius"/>
    </source>
</evidence>
<keyword evidence="2" id="KW-0472">Membrane</keyword>
<feature type="transmembrane region" description="Helical" evidence="2">
    <location>
        <begin position="115"/>
        <end position="137"/>
    </location>
</feature>
<protein>
    <submittedName>
        <fullName evidence="3">Putative membrane protein</fullName>
    </submittedName>
</protein>
<sequence>MSEEHTKRGNTEPDVTTDGDVVIDDIPPRRTRDFADLMHAAGALVVAALMLLAAVYLRGLTAGVESDVHNAGQAIGWVMDVPASLLQQIVTIAIVVSVLFQLLANREWLQSAVSLVAMFGGYAAVWALSSIITLTGFQPLIQGLESPGALSGSGLIPDFYAGFAAFLTMAGPRRMRSAVKWSWNMLYMLAILLVVLSWNSVPGVVFSFAVGRIVGMVFRFAIGTRNQGVWGAADRGGAAEHRSRRGLAGAPSRGARRIGSAPDHAG</sequence>
<feature type="compositionally biased region" description="Basic and acidic residues" evidence="1">
    <location>
        <begin position="1"/>
        <end position="11"/>
    </location>
</feature>
<feature type="transmembrane region" description="Helical" evidence="2">
    <location>
        <begin position="37"/>
        <end position="57"/>
    </location>
</feature>
<accession>A0A7V8HQS0</accession>
<evidence type="ECO:0000256" key="1">
    <source>
        <dbReference type="SAM" id="MobiDB-lite"/>
    </source>
</evidence>
<dbReference type="Proteomes" id="UP000029109">
    <property type="component" value="Unassembled WGS sequence"/>
</dbReference>
<reference evidence="3 4" key="1">
    <citation type="submission" date="2014-03" db="EMBL/GenBank/DDBJ databases">
        <title>Genomics of Bifidobacteria.</title>
        <authorList>
            <person name="Ventura M."/>
            <person name="Milani C."/>
            <person name="Lugli G.A."/>
        </authorList>
    </citation>
    <scope>NUCLEOTIDE SEQUENCE [LARGE SCALE GENOMIC DNA]</scope>
    <source>
        <strain evidence="3 4">LMG 21816</strain>
    </source>
</reference>
<keyword evidence="2" id="KW-0812">Transmembrane</keyword>
<evidence type="ECO:0000313" key="3">
    <source>
        <dbReference type="EMBL" id="KFI83478.1"/>
    </source>
</evidence>
<feature type="region of interest" description="Disordered" evidence="1">
    <location>
        <begin position="1"/>
        <end position="22"/>
    </location>
</feature>
<keyword evidence="2" id="KW-1133">Transmembrane helix</keyword>
<feature type="region of interest" description="Disordered" evidence="1">
    <location>
        <begin position="240"/>
        <end position="266"/>
    </location>
</feature>
<proteinExistence type="predicted"/>
<gene>
    <name evidence="3" type="ORF">BPULL_1653</name>
</gene>
<feature type="transmembrane region" description="Helical" evidence="2">
    <location>
        <begin position="85"/>
        <end position="103"/>
    </location>
</feature>
<evidence type="ECO:0000313" key="4">
    <source>
        <dbReference type="Proteomes" id="UP000029109"/>
    </source>
</evidence>
<name>A0A7V8HQS0_9BIFI</name>
<dbReference type="EMBL" id="JGZJ01000006">
    <property type="protein sequence ID" value="KFI83478.1"/>
    <property type="molecule type" value="Genomic_DNA"/>
</dbReference>
<dbReference type="AlphaFoldDB" id="A0A7V8HQS0"/>
<feature type="transmembrane region" description="Helical" evidence="2">
    <location>
        <begin position="149"/>
        <end position="169"/>
    </location>
</feature>
<comment type="caution">
    <text evidence="3">The sequence shown here is derived from an EMBL/GenBank/DDBJ whole genome shotgun (WGS) entry which is preliminary data.</text>
</comment>
<organism evidence="3 4">
    <name type="scientific">Bifidobacterium pullorum</name>
    <dbReference type="NCBI Taxonomy" id="78448"/>
    <lineage>
        <taxon>Bacteria</taxon>
        <taxon>Bacillati</taxon>
        <taxon>Actinomycetota</taxon>
        <taxon>Actinomycetes</taxon>
        <taxon>Bifidobacteriales</taxon>
        <taxon>Bifidobacteriaceae</taxon>
        <taxon>Bifidobacterium</taxon>
    </lineage>
</organism>